<keyword evidence="1 6" id="KW-0645">Protease</keyword>
<gene>
    <name evidence="9" type="ORF">A19Y_4258</name>
</gene>
<feature type="transmembrane region" description="Helical" evidence="7">
    <location>
        <begin position="260"/>
        <end position="280"/>
    </location>
</feature>
<evidence type="ECO:0000256" key="4">
    <source>
        <dbReference type="ARBA" id="ARBA00022833"/>
    </source>
</evidence>
<evidence type="ECO:0000256" key="1">
    <source>
        <dbReference type="ARBA" id="ARBA00022670"/>
    </source>
</evidence>
<dbReference type="InterPro" id="IPR052173">
    <property type="entry name" value="Beta-lactam_resp_regulator"/>
</dbReference>
<keyword evidence="7" id="KW-0812">Transmembrane</keyword>
<keyword evidence="7" id="KW-1133">Transmembrane helix</keyword>
<reference evidence="9 10" key="1">
    <citation type="journal article" date="2014" name="Appl. Environ. Microbiol.">
        <title>Elucidation of insertion elements encoded on plasmids and in vitro construction of shuttle vectors from the toxic cyanobacterium Planktothrix.</title>
        <authorList>
            <person name="Christiansen G."/>
            <person name="Goesmann A."/>
            <person name="Kurmayer R."/>
        </authorList>
    </citation>
    <scope>NUCLEOTIDE SEQUENCE [LARGE SCALE GENOMIC DNA]</scope>
    <source>
        <strain evidence="9 10">NIVA-CYA 126/8</strain>
    </source>
</reference>
<dbReference type="PANTHER" id="PTHR34978:SF3">
    <property type="entry name" value="SLR0241 PROTEIN"/>
    <property type="match status" value="1"/>
</dbReference>
<dbReference type="EMBL" id="CM002803">
    <property type="protein sequence ID" value="KEI68940.1"/>
    <property type="molecule type" value="Genomic_DNA"/>
</dbReference>
<dbReference type="GO" id="GO:0046872">
    <property type="term" value="F:metal ion binding"/>
    <property type="evidence" value="ECO:0007669"/>
    <property type="project" value="UniProtKB-KW"/>
</dbReference>
<dbReference type="STRING" id="388467.A19Y_4258"/>
<evidence type="ECO:0000256" key="5">
    <source>
        <dbReference type="ARBA" id="ARBA00023049"/>
    </source>
</evidence>
<dbReference type="Gene3D" id="3.30.2010.10">
    <property type="entry name" value="Metalloproteases ('zincins'), catalytic domain"/>
    <property type="match status" value="1"/>
</dbReference>
<feature type="domain" description="Peptidase M48" evidence="8">
    <location>
        <begin position="126"/>
        <end position="187"/>
    </location>
</feature>
<keyword evidence="4 6" id="KW-0862">Zinc</keyword>
<keyword evidence="3 6" id="KW-0378">Hydrolase</keyword>
<feature type="transmembrane region" description="Helical" evidence="7">
    <location>
        <begin position="68"/>
        <end position="89"/>
    </location>
</feature>
<dbReference type="InterPro" id="IPR001915">
    <property type="entry name" value="Peptidase_M48"/>
</dbReference>
<name>A0A073CY33_PLAA1</name>
<protein>
    <submittedName>
        <fullName evidence="9">Protease htpX-like protein</fullName>
        <ecNumber evidence="9">3.4.24.-</ecNumber>
    </submittedName>
</protein>
<keyword evidence="5 6" id="KW-0482">Metalloprotease</keyword>
<evidence type="ECO:0000256" key="7">
    <source>
        <dbReference type="SAM" id="Phobius"/>
    </source>
</evidence>
<organism evidence="9 10">
    <name type="scientific">Planktothrix agardhii (strain NIVA-CYA 126/8)</name>
    <dbReference type="NCBI Taxonomy" id="388467"/>
    <lineage>
        <taxon>Bacteria</taxon>
        <taxon>Bacillati</taxon>
        <taxon>Cyanobacteriota</taxon>
        <taxon>Cyanophyceae</taxon>
        <taxon>Oscillatoriophycideae</taxon>
        <taxon>Oscillatoriales</taxon>
        <taxon>Microcoleaceae</taxon>
        <taxon>Planktothrix</taxon>
    </lineage>
</organism>
<comment type="similarity">
    <text evidence="6">Belongs to the peptidase M48 family.</text>
</comment>
<dbReference type="CDD" id="cd07326">
    <property type="entry name" value="M56_BlaR1_MecR1_like"/>
    <property type="match status" value="1"/>
</dbReference>
<dbReference type="Pfam" id="PF01435">
    <property type="entry name" value="Peptidase_M48"/>
    <property type="match status" value="1"/>
</dbReference>
<dbReference type="PANTHER" id="PTHR34978">
    <property type="entry name" value="POSSIBLE SENSOR-TRANSDUCER PROTEIN BLAR"/>
    <property type="match status" value="1"/>
</dbReference>
<proteinExistence type="inferred from homology"/>
<keyword evidence="2" id="KW-0479">Metal-binding</keyword>
<evidence type="ECO:0000313" key="10">
    <source>
        <dbReference type="Proteomes" id="UP000027395"/>
    </source>
</evidence>
<evidence type="ECO:0000256" key="6">
    <source>
        <dbReference type="RuleBase" id="RU003983"/>
    </source>
</evidence>
<dbReference type="Proteomes" id="UP000027395">
    <property type="component" value="Chromosome"/>
</dbReference>
<comment type="cofactor">
    <cofactor evidence="6">
        <name>Zn(2+)</name>
        <dbReference type="ChEBI" id="CHEBI:29105"/>
    </cofactor>
    <text evidence="6">Binds 1 zinc ion per subunit.</text>
</comment>
<dbReference type="GO" id="GO:0004222">
    <property type="term" value="F:metalloendopeptidase activity"/>
    <property type="evidence" value="ECO:0007669"/>
    <property type="project" value="InterPro"/>
</dbReference>
<dbReference type="GO" id="GO:0006508">
    <property type="term" value="P:proteolysis"/>
    <property type="evidence" value="ECO:0007669"/>
    <property type="project" value="UniProtKB-KW"/>
</dbReference>
<evidence type="ECO:0000313" key="9">
    <source>
        <dbReference type="EMBL" id="KEI68940.1"/>
    </source>
</evidence>
<feature type="transmembrane region" description="Helical" evidence="7">
    <location>
        <begin position="34"/>
        <end position="56"/>
    </location>
</feature>
<dbReference type="AlphaFoldDB" id="A0A073CY33"/>
<dbReference type="EC" id="3.4.24.-" evidence="9"/>
<dbReference type="RefSeq" id="WP_042156470.1">
    <property type="nucleotide sequence ID" value="NZ_CM002803.1"/>
</dbReference>
<keyword evidence="7" id="KW-0472">Membrane</keyword>
<evidence type="ECO:0000259" key="8">
    <source>
        <dbReference type="Pfam" id="PF01435"/>
    </source>
</evidence>
<dbReference type="eggNOG" id="COG0501">
    <property type="taxonomic scope" value="Bacteria"/>
</dbReference>
<sequence length="281" mass="32575">MHLMIILFALGCAVGLRLIPLSQGENWHQRWQKSLFLFVCPPLVLLMTALAVLSMGTKGEMLGLQASWFSYFLALGFIGWGILTVIKLIGQLWQSQYRIHRLSQQLVMGKTARILEDDFPYSAQIGFWQPKLVVSRGLLNLLDETHLEAVIAHEQAHLNYRDTFWFFALGWLQTLTIWLPNTNQLWQELLLLREMRADRYATQQVDALVLAESLLYLAKAPFESPDYGNLSFSCSIRSSRLEERIDAILMEDSAPLTWGWWVWILLFWVCLPWITVPFHYS</sequence>
<accession>A0A073CY33</accession>
<dbReference type="PATRIC" id="fig|388467.6.peg.4194"/>
<keyword evidence="10" id="KW-1185">Reference proteome</keyword>
<evidence type="ECO:0000256" key="3">
    <source>
        <dbReference type="ARBA" id="ARBA00022801"/>
    </source>
</evidence>
<evidence type="ECO:0000256" key="2">
    <source>
        <dbReference type="ARBA" id="ARBA00022723"/>
    </source>
</evidence>
<dbReference type="GeneID" id="77290297"/>
<dbReference type="HOGENOM" id="CLU_990242_0_0_3"/>